<dbReference type="Gene3D" id="2.10.60.10">
    <property type="entry name" value="CD59"/>
    <property type="match status" value="1"/>
</dbReference>
<evidence type="ECO:0000313" key="4">
    <source>
        <dbReference type="RefSeq" id="XP_002739026.1"/>
    </source>
</evidence>
<dbReference type="SUPFAM" id="SSF57302">
    <property type="entry name" value="Snake toxin-like"/>
    <property type="match status" value="1"/>
</dbReference>
<feature type="signal peptide" evidence="2">
    <location>
        <begin position="1"/>
        <end position="29"/>
    </location>
</feature>
<dbReference type="InterPro" id="IPR045860">
    <property type="entry name" value="Snake_toxin-like_sf"/>
</dbReference>
<keyword evidence="1" id="KW-0472">Membrane</keyword>
<keyword evidence="1" id="KW-0812">Transmembrane</keyword>
<dbReference type="Proteomes" id="UP000694865">
    <property type="component" value="Unplaced"/>
</dbReference>
<evidence type="ECO:0000313" key="3">
    <source>
        <dbReference type="Proteomes" id="UP000694865"/>
    </source>
</evidence>
<keyword evidence="3" id="KW-1185">Reference proteome</keyword>
<keyword evidence="1" id="KW-1133">Transmembrane helix</keyword>
<sequence length="177" mass="19075">MCSQSSRIMDRKIVLFFVVLASLQSFGTALNCYSCWSGEEFEYSSSDSSDDNPTDGLGLILSDASSSASSVALTDVCLPHNFDPALATEYEATCLYDNPICMTVSVSTGGMVTDIWRTCYKKNICEYGCLRDHVTGAEVCYSCCEGDLCNTDSGSNAVVTSFSLILAASFLGIYNIH</sequence>
<dbReference type="RefSeq" id="XP_002739026.1">
    <property type="nucleotide sequence ID" value="XM_002738980.2"/>
</dbReference>
<reference evidence="4" key="1">
    <citation type="submission" date="2025-08" db="UniProtKB">
        <authorList>
            <consortium name="RefSeq"/>
        </authorList>
    </citation>
    <scope>IDENTIFICATION</scope>
    <source>
        <tissue evidence="4">Testes</tissue>
    </source>
</reference>
<evidence type="ECO:0000256" key="1">
    <source>
        <dbReference type="SAM" id="Phobius"/>
    </source>
</evidence>
<feature type="transmembrane region" description="Helical" evidence="1">
    <location>
        <begin position="157"/>
        <end position="176"/>
    </location>
</feature>
<accession>A0ABM0GWR1</accession>
<gene>
    <name evidence="4" type="primary">LOC100366475</name>
</gene>
<feature type="chain" id="PRO_5045590702" evidence="2">
    <location>
        <begin position="30"/>
        <end position="177"/>
    </location>
</feature>
<keyword evidence="2" id="KW-0732">Signal</keyword>
<dbReference type="CDD" id="cd00117">
    <property type="entry name" value="TFP"/>
    <property type="match status" value="1"/>
</dbReference>
<dbReference type="GeneID" id="100366475"/>
<proteinExistence type="predicted"/>
<protein>
    <submittedName>
        <fullName evidence="4">Uncharacterized protein LOC100366475</fullName>
    </submittedName>
</protein>
<organism evidence="3 4">
    <name type="scientific">Saccoglossus kowalevskii</name>
    <name type="common">Acorn worm</name>
    <dbReference type="NCBI Taxonomy" id="10224"/>
    <lineage>
        <taxon>Eukaryota</taxon>
        <taxon>Metazoa</taxon>
        <taxon>Hemichordata</taxon>
        <taxon>Enteropneusta</taxon>
        <taxon>Harrimaniidae</taxon>
        <taxon>Saccoglossus</taxon>
    </lineage>
</organism>
<name>A0ABM0GWR1_SACKO</name>
<evidence type="ECO:0000256" key="2">
    <source>
        <dbReference type="SAM" id="SignalP"/>
    </source>
</evidence>